<dbReference type="RefSeq" id="WP_015205574.1">
    <property type="nucleotide sequence ID" value="NC_019754.1"/>
</dbReference>
<dbReference type="HOGENOM" id="CLU_544816_0_0_3"/>
<feature type="region of interest" description="Disordered" evidence="1">
    <location>
        <begin position="146"/>
        <end position="168"/>
    </location>
</feature>
<sequence length="500" mass="58113">MNNPTPLQELYTQELEALKDAPPVPLYIDKLTALAIINNIQLALKQPENKGWSAESGKAIALQLQELFSPNSAIYQVLEMGWNTEQKDLLSEVLSEVNELLIPPKEDLLEHPSFQAKLESELFEIEISKMSQAIISTYFKKSNSGVKDFTNNDDNTDNSNKPKLEKAQNKQCSLDSDLRINFLEERKYLYLKSIAPQNIKNADNWKQIYLFKGDDDYILTLLYQQYEQAFITKTRDITKATEAIRTMYEVLELSPPKIVFVNTPAAAFDYLLADYKRAIEQVTFSSESLEEWELILLKQLRPQLINQLNSEELRVAVADLVEQLIAGCLNYHLKKLILTPFGKDLSTKIEQRLLGRLKKKLLEQKPRLKWELEEYQPKDVTYHLLEKLQQKFVCNLDLEEMVRASLGSDLEERIWSQLWSEIVRQMDSFASIKLVSCIRTEVLLYKHGYWFDFFINELGCTYPRKTWESFQLLTEHCGWVFAFEELCIVCDRLSSQSLSK</sequence>
<dbReference type="AlphaFoldDB" id="K9W5H0"/>
<organism evidence="2 3">
    <name type="scientific">Crinalium epipsammum PCC 9333</name>
    <dbReference type="NCBI Taxonomy" id="1173022"/>
    <lineage>
        <taxon>Bacteria</taxon>
        <taxon>Bacillati</taxon>
        <taxon>Cyanobacteriota</taxon>
        <taxon>Cyanophyceae</taxon>
        <taxon>Gomontiellales</taxon>
        <taxon>Gomontiellaceae</taxon>
        <taxon>Crinalium</taxon>
    </lineage>
</organism>
<keyword evidence="3" id="KW-1185">Reference proteome</keyword>
<accession>K9W5H0</accession>
<evidence type="ECO:0000313" key="3">
    <source>
        <dbReference type="Proteomes" id="UP000010472"/>
    </source>
</evidence>
<name>K9W5H0_9CYAN</name>
<evidence type="ECO:0000313" key="2">
    <source>
        <dbReference type="EMBL" id="AFZ15578.1"/>
    </source>
</evidence>
<evidence type="ECO:0000256" key="1">
    <source>
        <dbReference type="SAM" id="MobiDB-lite"/>
    </source>
</evidence>
<dbReference type="EMBL" id="CP003623">
    <property type="protein sequence ID" value="AFZ15578.1"/>
    <property type="molecule type" value="Genomic_DNA"/>
</dbReference>
<proteinExistence type="predicted"/>
<keyword evidence="2" id="KW-0614">Plasmid</keyword>
<dbReference type="Proteomes" id="UP000010472">
    <property type="component" value="Plasmid pCRI9333.03"/>
</dbReference>
<protein>
    <submittedName>
        <fullName evidence="2">Uncharacterized protein</fullName>
    </submittedName>
</protein>
<dbReference type="OrthoDB" id="489446at2"/>
<reference evidence="2 3" key="1">
    <citation type="submission" date="2012-06" db="EMBL/GenBank/DDBJ databases">
        <title>Finished plasmid 3 of genome of Crinalium epipsammum PCC 9333.</title>
        <authorList>
            <consortium name="US DOE Joint Genome Institute"/>
            <person name="Gugger M."/>
            <person name="Coursin T."/>
            <person name="Rippka R."/>
            <person name="Tandeau De Marsac N."/>
            <person name="Huntemann M."/>
            <person name="Wei C.-L."/>
            <person name="Han J."/>
            <person name="Detter J.C."/>
            <person name="Han C."/>
            <person name="Tapia R."/>
            <person name="Davenport K."/>
            <person name="Daligault H."/>
            <person name="Erkkila T."/>
            <person name="Gu W."/>
            <person name="Munk A.C.C."/>
            <person name="Teshima H."/>
            <person name="Xu Y."/>
            <person name="Chain P."/>
            <person name="Chen A."/>
            <person name="Krypides N."/>
            <person name="Mavromatis K."/>
            <person name="Markowitz V."/>
            <person name="Szeto E."/>
            <person name="Ivanova N."/>
            <person name="Mikhailova N."/>
            <person name="Ovchinnikova G."/>
            <person name="Pagani I."/>
            <person name="Pati A."/>
            <person name="Goodwin L."/>
            <person name="Peters L."/>
            <person name="Pitluck S."/>
            <person name="Woyke T."/>
            <person name="Kerfeld C."/>
        </authorList>
    </citation>
    <scope>NUCLEOTIDE SEQUENCE [LARGE SCALE GENOMIC DNA]</scope>
    <source>
        <strain evidence="2 3">PCC 9333</strain>
        <plasmid evidence="3">Plasmid pCRI9333.03</plasmid>
    </source>
</reference>
<geneLocation type="plasmid" evidence="2 3">
    <name>pCRI9333.03</name>
</geneLocation>
<dbReference type="PATRIC" id="fig|1173022.3.peg.5196"/>
<dbReference type="KEGG" id="cep:Cri9333_4809"/>
<gene>
    <name evidence="2" type="ORF">Cri9333_4809</name>
</gene>